<dbReference type="PATRIC" id="fig|658445.3.peg.3659"/>
<dbReference type="InterPro" id="IPR010280">
    <property type="entry name" value="U5_MeTrfase_fam"/>
</dbReference>
<gene>
    <name evidence="9" type="primary">rlmC</name>
    <name evidence="13" type="ORF">H744_2c1742</name>
</gene>
<organism evidence="13 14">
    <name type="scientific">Photobacterium gaetbulicola Gung47</name>
    <dbReference type="NCBI Taxonomy" id="658445"/>
    <lineage>
        <taxon>Bacteria</taxon>
        <taxon>Pseudomonadati</taxon>
        <taxon>Pseudomonadota</taxon>
        <taxon>Gammaproteobacteria</taxon>
        <taxon>Vibrionales</taxon>
        <taxon>Vibrionaceae</taxon>
        <taxon>Photobacterium</taxon>
    </lineage>
</organism>
<feature type="active site" evidence="12">
    <location>
        <position position="353"/>
    </location>
</feature>
<evidence type="ECO:0000256" key="10">
    <source>
        <dbReference type="NCBIfam" id="TIGR02085"/>
    </source>
</evidence>
<dbReference type="HAMAP" id="MF_01012">
    <property type="entry name" value="23SrRNA_methyltr_RlmC"/>
    <property type="match status" value="1"/>
</dbReference>
<keyword evidence="3 9" id="KW-0489">Methyltransferase</keyword>
<evidence type="ECO:0000256" key="4">
    <source>
        <dbReference type="ARBA" id="ARBA00022679"/>
    </source>
</evidence>
<evidence type="ECO:0000313" key="13">
    <source>
        <dbReference type="EMBL" id="AJR08408.1"/>
    </source>
</evidence>
<reference evidence="13 14" key="1">
    <citation type="submission" date="2013-05" db="EMBL/GenBank/DDBJ databases">
        <title>Complete genome sequence of the lipase-producing bacterium Photobacterium gaetbulicola Gung47.</title>
        <authorList>
            <person name="Kim Y.-O."/>
        </authorList>
    </citation>
    <scope>NUCLEOTIDE SEQUENCE [LARGE SCALE GENOMIC DNA]</scope>
    <source>
        <strain evidence="13 14">Gung47</strain>
    </source>
</reference>
<comment type="similarity">
    <text evidence="9">Belongs to the class I-like SAM-binding methyltransferase superfamily. RNA M5U methyltransferase family. RlmC subfamily.</text>
</comment>
<evidence type="ECO:0000256" key="8">
    <source>
        <dbReference type="ARBA" id="ARBA00023014"/>
    </source>
</evidence>
<dbReference type="HOGENOM" id="CLU_014689_0_0_6"/>
<dbReference type="EC" id="2.1.1.189" evidence="9 10"/>
<feature type="binding site" evidence="9">
    <location>
        <position position="30"/>
    </location>
    <ligand>
        <name>[4Fe-4S] cluster</name>
        <dbReference type="ChEBI" id="CHEBI:49883"/>
    </ligand>
</feature>
<keyword evidence="7 9" id="KW-0408">Iron</keyword>
<dbReference type="NCBIfam" id="TIGR02085">
    <property type="entry name" value="meth_trns_rumB"/>
    <property type="match status" value="1"/>
</dbReference>
<dbReference type="GO" id="GO:0005506">
    <property type="term" value="F:iron ion binding"/>
    <property type="evidence" value="ECO:0007669"/>
    <property type="project" value="UniProtKB-UniRule"/>
</dbReference>
<protein>
    <recommendedName>
        <fullName evidence="9 10">23S rRNA (uracil(747)-C(5))-methyltransferase RlmC</fullName>
        <ecNumber evidence="9 10">2.1.1.189</ecNumber>
    </recommendedName>
    <alternativeName>
        <fullName evidence="9">23S rRNA(m5U747)-methyltransferase</fullName>
    </alternativeName>
</protein>
<dbReference type="KEGG" id="pgb:H744_2c1742"/>
<dbReference type="GO" id="GO:0070041">
    <property type="term" value="F:rRNA (uridine-C5-)-methyltransferase activity"/>
    <property type="evidence" value="ECO:0007669"/>
    <property type="project" value="UniProtKB-UniRule"/>
</dbReference>
<evidence type="ECO:0000256" key="3">
    <source>
        <dbReference type="ARBA" id="ARBA00022603"/>
    </source>
</evidence>
<evidence type="ECO:0000256" key="12">
    <source>
        <dbReference type="PROSITE-ProRule" id="PRU10015"/>
    </source>
</evidence>
<evidence type="ECO:0000256" key="1">
    <source>
        <dbReference type="ARBA" id="ARBA00022485"/>
    </source>
</evidence>
<comment type="function">
    <text evidence="9">Catalyzes the formation of 5-methyl-uridine at position 747 (m5U747) in 23S rRNA.</text>
</comment>
<feature type="binding site" evidence="9">
    <location>
        <position position="106"/>
    </location>
    <ligand>
        <name>[4Fe-4S] cluster</name>
        <dbReference type="ChEBI" id="CHEBI:49883"/>
    </ligand>
</feature>
<dbReference type="CDD" id="cd02440">
    <property type="entry name" value="AdoMet_MTases"/>
    <property type="match status" value="1"/>
</dbReference>
<keyword evidence="4 9" id="KW-0808">Transferase</keyword>
<dbReference type="GO" id="GO:0070475">
    <property type="term" value="P:rRNA base methylation"/>
    <property type="evidence" value="ECO:0007669"/>
    <property type="project" value="TreeGrafter"/>
</dbReference>
<dbReference type="InterPro" id="IPR011825">
    <property type="entry name" value="23SrRNA_MeTrfase_RlmC"/>
</dbReference>
<evidence type="ECO:0000313" key="14">
    <source>
        <dbReference type="Proteomes" id="UP000032303"/>
    </source>
</evidence>
<feature type="binding site" evidence="9 11">
    <location>
        <position position="260"/>
    </location>
    <ligand>
        <name>S-adenosyl-L-methionine</name>
        <dbReference type="ChEBI" id="CHEBI:59789"/>
    </ligand>
</feature>
<keyword evidence="14" id="KW-1185">Reference proteome</keyword>
<name>A0A0C5WMP7_9GAMM</name>
<evidence type="ECO:0000256" key="2">
    <source>
        <dbReference type="ARBA" id="ARBA00022552"/>
    </source>
</evidence>
<dbReference type="GO" id="GO:0051539">
    <property type="term" value="F:4 iron, 4 sulfur cluster binding"/>
    <property type="evidence" value="ECO:0007669"/>
    <property type="project" value="UniProtKB-KW"/>
</dbReference>
<evidence type="ECO:0000256" key="11">
    <source>
        <dbReference type="PROSITE-ProRule" id="PRU01024"/>
    </source>
</evidence>
<feature type="binding site" evidence="9 11">
    <location>
        <position position="231"/>
    </location>
    <ligand>
        <name>S-adenosyl-L-methionine</name>
        <dbReference type="ChEBI" id="CHEBI:59789"/>
    </ligand>
</feature>
<keyword evidence="6 9" id="KW-0479">Metal-binding</keyword>
<dbReference type="InterPro" id="IPR030390">
    <property type="entry name" value="MeTrfase_TrmA_AS"/>
</dbReference>
<evidence type="ECO:0000256" key="5">
    <source>
        <dbReference type="ARBA" id="ARBA00022691"/>
    </source>
</evidence>
<dbReference type="Gene3D" id="3.40.50.150">
    <property type="entry name" value="Vaccinia Virus protein VP39"/>
    <property type="match status" value="1"/>
</dbReference>
<dbReference type="PANTHER" id="PTHR11061">
    <property type="entry name" value="RNA M5U METHYLTRANSFERASE"/>
    <property type="match status" value="1"/>
</dbReference>
<evidence type="ECO:0000256" key="6">
    <source>
        <dbReference type="ARBA" id="ARBA00022723"/>
    </source>
</evidence>
<proteinExistence type="inferred from homology"/>
<feature type="active site" description="Nucleophile" evidence="9 11">
    <location>
        <position position="353"/>
    </location>
</feature>
<dbReference type="Gene3D" id="2.40.50.1070">
    <property type="match status" value="1"/>
</dbReference>
<dbReference type="STRING" id="658445.H744_2c1742"/>
<feature type="binding site" evidence="9 11">
    <location>
        <position position="281"/>
    </location>
    <ligand>
        <name>S-adenosyl-L-methionine</name>
        <dbReference type="ChEBI" id="CHEBI:59789"/>
    </ligand>
</feature>
<evidence type="ECO:0000256" key="7">
    <source>
        <dbReference type="ARBA" id="ARBA00023004"/>
    </source>
</evidence>
<comment type="catalytic activity">
    <reaction evidence="9">
        <text>uridine(747) in 23S rRNA + S-adenosyl-L-methionine = 5-methyluridine(747) in 23S rRNA + S-adenosyl-L-homocysteine + H(+)</text>
        <dbReference type="Rhea" id="RHEA:42628"/>
        <dbReference type="Rhea" id="RHEA-COMP:10154"/>
        <dbReference type="Rhea" id="RHEA-COMP:10155"/>
        <dbReference type="ChEBI" id="CHEBI:15378"/>
        <dbReference type="ChEBI" id="CHEBI:57856"/>
        <dbReference type="ChEBI" id="CHEBI:59789"/>
        <dbReference type="ChEBI" id="CHEBI:65315"/>
        <dbReference type="ChEBI" id="CHEBI:74447"/>
        <dbReference type="EC" id="2.1.1.189"/>
    </reaction>
</comment>
<dbReference type="NCBIfam" id="TIGR00479">
    <property type="entry name" value="rumA"/>
    <property type="match status" value="1"/>
</dbReference>
<dbReference type="Pfam" id="PF05958">
    <property type="entry name" value="tRNA_U5-meth_tr"/>
    <property type="match status" value="1"/>
</dbReference>
<keyword evidence="8 9" id="KW-0411">Iron-sulfur</keyword>
<dbReference type="PROSITE" id="PS51687">
    <property type="entry name" value="SAM_MT_RNA_M5U"/>
    <property type="match status" value="1"/>
</dbReference>
<feature type="binding site" evidence="9 11">
    <location>
        <position position="326"/>
    </location>
    <ligand>
        <name>S-adenosyl-L-methionine</name>
        <dbReference type="ChEBI" id="CHEBI:59789"/>
    </ligand>
</feature>
<dbReference type="AlphaFoldDB" id="A0A0C5WMP7"/>
<accession>A0A0C5WMP7</accession>
<dbReference type="SUPFAM" id="SSF53335">
    <property type="entry name" value="S-adenosyl-L-methionine-dependent methyltransferases"/>
    <property type="match status" value="1"/>
</dbReference>
<keyword evidence="5 9" id="KW-0949">S-adenosyl-L-methionine</keyword>
<dbReference type="Proteomes" id="UP000032303">
    <property type="component" value="Chromosome 2"/>
</dbReference>
<dbReference type="InterPro" id="IPR029063">
    <property type="entry name" value="SAM-dependent_MTases_sf"/>
</dbReference>
<keyword evidence="1 9" id="KW-0004">4Fe-4S</keyword>
<keyword evidence="2 9" id="KW-0698">rRNA processing</keyword>
<sequence>MVLFGERNRLALFFITRTTMQCSHFDQQRCRSCNLSGMPYLQQIQQKDDTLKQLFSTVMPLQWLPAVYSEESACRNKAKMVVLGAAHQPVLGIEGCDNLPVSLCDCPLYPNDMQALLAYLENWIRGAGIPPYNKTKKKGELKYILLTRSQCQGEYMLRFVMKSRDAIARIEANLARLLGDWPQVKVVSVNLQPIHMARLEGEEEIFLTDAQHLVEQFSGVPMVIRPKSFFQTNPQVAEQLYAAARDWVRELAPSSMWDLFCGVGGFALHCAKDVERVVGIEIEPEAIASAKFSAATLGITNLEFDALDSAHFSQLQDRAPELVLVNPPRRGLGQALTEQLLALAPKYIIYSSCNPETLKKDLMDLHLYEAQRLQWFDMFPHTEHAEVMVLLERSE</sequence>
<dbReference type="EMBL" id="CP005974">
    <property type="protein sequence ID" value="AJR08408.1"/>
    <property type="molecule type" value="Genomic_DNA"/>
</dbReference>
<dbReference type="PANTHER" id="PTHR11061:SF30">
    <property type="entry name" value="TRNA (URACIL(54)-C(5))-METHYLTRANSFERASE"/>
    <property type="match status" value="1"/>
</dbReference>
<evidence type="ECO:0000256" key="9">
    <source>
        <dbReference type="HAMAP-Rule" id="MF_01012"/>
    </source>
</evidence>
<dbReference type="PROSITE" id="PS01230">
    <property type="entry name" value="TRMA_1"/>
    <property type="match status" value="1"/>
</dbReference>
<feature type="binding site" evidence="9">
    <location>
        <position position="33"/>
    </location>
    <ligand>
        <name>[4Fe-4S] cluster</name>
        <dbReference type="ChEBI" id="CHEBI:49883"/>
    </ligand>
</feature>
<feature type="binding site" evidence="9">
    <location>
        <position position="22"/>
    </location>
    <ligand>
        <name>[4Fe-4S] cluster</name>
        <dbReference type="ChEBI" id="CHEBI:49883"/>
    </ligand>
</feature>